<reference evidence="2 3" key="2">
    <citation type="journal article" date="2016" name="ISME J.">
        <title>Heterogeneous composition of key metabolic gene clusters in a vent mussel symbiont population.</title>
        <authorList>
            <person name="Ikuta T."/>
            <person name="Takaki Y."/>
            <person name="Nagai Y."/>
            <person name="Shimamura S."/>
            <person name="Tsuda M."/>
            <person name="Kawagucci S."/>
            <person name="Aoki Y."/>
            <person name="Inoue K."/>
            <person name="Teruya M."/>
            <person name="Satou K."/>
            <person name="Teruya K."/>
            <person name="Shimoji M."/>
            <person name="Tamotsu H."/>
            <person name="Hirano T."/>
            <person name="Maruyama T."/>
            <person name="Yoshida T."/>
        </authorList>
    </citation>
    <scope>NUCLEOTIDE SEQUENCE [LARGE SCALE GENOMIC DNA]</scope>
    <source>
        <strain evidence="2 3">Myojin Knoll</strain>
    </source>
</reference>
<dbReference type="KEGG" id="ebh:BSEPE_1379"/>
<feature type="chain" id="PRO_5006056072" evidence="1">
    <location>
        <begin position="20"/>
        <end position="373"/>
    </location>
</feature>
<feature type="signal peptide" evidence="1">
    <location>
        <begin position="1"/>
        <end position="19"/>
    </location>
</feature>
<evidence type="ECO:0000313" key="3">
    <source>
        <dbReference type="Proteomes" id="UP000067399"/>
    </source>
</evidence>
<sequence length="373" mass="40938">MIKNILTIMMFTLALATSAQTFAKYSDVDKKHMVMSEKMKNLKKKLSIPPAAGLFGVYGLPKKGQFVIGVNYQRYEFSGLLKGSNSISAQQTALEAPNQFFGKPLQPATLRVVPKKSKADVILPFINYTISDKVSLVALVPLTKKQATLETFSGANPNVSLGTNTVESKGLGDIKLGALYKLHDSDKHHVLVDMVLSLPTGSIKKEDIALTPANTMQSARLGYGLQLGSGTLDALLGVSYWGKDKRWGWGAQYLATIPLEDKNSEGWRYDDKHEATVWGSYAWKPSLVSSLRLRTEHQGKIKGVDSNIYGPGLGAQTSNYGGNLTEASIGMNWTYARAKNISIEYAVPISQNRNGYQAERDSTISISWRNAFF</sequence>
<dbReference type="AlphaFoldDB" id="A0A0P0UTC2"/>
<reference evidence="2 3" key="1">
    <citation type="journal article" date="2000" name="Mar. Ecol. Prog. Ser.">
        <title>Phylogenetic characterization of endosymbionts in three hydrothermal vent mussels: influence on host distributions.</title>
        <authorList>
            <person name="Fujiwara Y."/>
            <person name="Takai K."/>
            <person name="Uematsu K."/>
            <person name="Tsuchida S."/>
            <person name="Hunt J.C."/>
            <person name="Hashimoto J."/>
        </authorList>
    </citation>
    <scope>NUCLEOTIDE SEQUENCE [LARGE SCALE GENOMIC DNA]</scope>
    <source>
        <strain evidence="2 3">Myojin Knoll</strain>
    </source>
</reference>
<accession>A0A0P0UTC2</accession>
<evidence type="ECO:0000313" key="2">
    <source>
        <dbReference type="EMBL" id="BAS68360.1"/>
    </source>
</evidence>
<organism evidence="2 3">
    <name type="scientific">endosymbiont of Bathymodiolus septemdierum str. Myojin knoll</name>
    <dbReference type="NCBI Taxonomy" id="1303921"/>
    <lineage>
        <taxon>Bacteria</taxon>
        <taxon>Pseudomonadati</taxon>
        <taxon>Pseudomonadota</taxon>
        <taxon>Gammaproteobacteria</taxon>
        <taxon>sulfur-oxidizing symbionts</taxon>
    </lineage>
</organism>
<dbReference type="Proteomes" id="UP000067399">
    <property type="component" value="Chromosome"/>
</dbReference>
<keyword evidence="3" id="KW-1185">Reference proteome</keyword>
<protein>
    <submittedName>
        <fullName evidence="2">Uncharacterized protein</fullName>
    </submittedName>
</protein>
<evidence type="ECO:0000256" key="1">
    <source>
        <dbReference type="SAM" id="SignalP"/>
    </source>
</evidence>
<name>A0A0P0UTC2_9GAMM</name>
<keyword evidence="1" id="KW-0732">Signal</keyword>
<dbReference type="EMBL" id="AP013042">
    <property type="protein sequence ID" value="BAS68360.1"/>
    <property type="molecule type" value="Genomic_DNA"/>
</dbReference>
<gene>
    <name evidence="2" type="ORF">BSEPE_1379</name>
</gene>
<dbReference type="STRING" id="1303921.BSEPE_1379"/>
<proteinExistence type="predicted"/>